<keyword evidence="3" id="KW-1185">Reference proteome</keyword>
<gene>
    <name evidence="2" type="ORF">NP439_07875</name>
</gene>
<dbReference type="RefSeq" id="WP_256709468.1">
    <property type="nucleotide sequence ID" value="NZ_CP101914.1"/>
</dbReference>
<evidence type="ECO:0000313" key="3">
    <source>
        <dbReference type="Proteomes" id="UP001059773"/>
    </source>
</evidence>
<evidence type="ECO:0000313" key="2">
    <source>
        <dbReference type="EMBL" id="UUI04560.1"/>
    </source>
</evidence>
<feature type="compositionally biased region" description="Acidic residues" evidence="1">
    <location>
        <begin position="36"/>
        <end position="78"/>
    </location>
</feature>
<evidence type="ECO:0000256" key="1">
    <source>
        <dbReference type="SAM" id="MobiDB-lite"/>
    </source>
</evidence>
<dbReference type="Proteomes" id="UP001059773">
    <property type="component" value="Chromosome"/>
</dbReference>
<dbReference type="EMBL" id="CP101914">
    <property type="protein sequence ID" value="UUI04560.1"/>
    <property type="molecule type" value="Genomic_DNA"/>
</dbReference>
<organism evidence="2 3">
    <name type="scientific">Oceanobacillus jeddahense</name>
    <dbReference type="NCBI Taxonomy" id="1462527"/>
    <lineage>
        <taxon>Bacteria</taxon>
        <taxon>Bacillati</taxon>
        <taxon>Bacillota</taxon>
        <taxon>Bacilli</taxon>
        <taxon>Bacillales</taxon>
        <taxon>Bacillaceae</taxon>
        <taxon>Oceanobacillus</taxon>
    </lineage>
</organism>
<name>A0ABY5JWE3_9BACI</name>
<protein>
    <submittedName>
        <fullName evidence="2">Uncharacterized protein</fullName>
    </submittedName>
</protein>
<reference evidence="2" key="1">
    <citation type="submission" date="2022-07" db="EMBL/GenBank/DDBJ databases">
        <title>FELIX.</title>
        <authorList>
            <person name="Wan K.H."/>
            <person name="Park S."/>
            <person name="Lawrence Q."/>
            <person name="Eichenberger J.P."/>
            <person name="Booth B.W."/>
            <person name="Piaggio A.J."/>
            <person name="Chandler J.C."/>
            <person name="Franklin A.B."/>
            <person name="Celniker S.E."/>
        </authorList>
    </citation>
    <scope>NUCLEOTIDE SEQUENCE</scope>
    <source>
        <strain evidence="2">QA-1986 374</strain>
    </source>
</reference>
<feature type="region of interest" description="Disordered" evidence="1">
    <location>
        <begin position="21"/>
        <end position="78"/>
    </location>
</feature>
<sequence length="78" mass="8617">MVEMGVFNEFVPMTYTVEVRISNNDSAPPDPPAFDEGPEDIYPEPGVEEDGGQEGFEPELDTGESPDSMEEDFEGDEK</sequence>
<accession>A0ABY5JWE3</accession>
<proteinExistence type="predicted"/>